<keyword evidence="1" id="KW-0472">Membrane</keyword>
<keyword evidence="3" id="KW-1185">Reference proteome</keyword>
<feature type="transmembrane region" description="Helical" evidence="1">
    <location>
        <begin position="59"/>
        <end position="78"/>
    </location>
</feature>
<evidence type="ECO:0000256" key="1">
    <source>
        <dbReference type="SAM" id="Phobius"/>
    </source>
</evidence>
<dbReference type="EMBL" id="WNYA01000006">
    <property type="protein sequence ID" value="KAG8567926.1"/>
    <property type="molecule type" value="Genomic_DNA"/>
</dbReference>
<evidence type="ECO:0000313" key="2">
    <source>
        <dbReference type="EMBL" id="KAG8567926.1"/>
    </source>
</evidence>
<protein>
    <submittedName>
        <fullName evidence="2">Uncharacterized protein</fullName>
    </submittedName>
</protein>
<sequence>MYSVQCSFPGGNKGTHYNYHAWNPVSGLFVFHGLNTLMRISSKPVEVMGHCIHELKWGGLKALLCFLILLCFSTWSGLCWSGF</sequence>
<feature type="transmembrane region" description="Helical" evidence="1">
    <location>
        <begin position="20"/>
        <end position="38"/>
    </location>
</feature>
<keyword evidence="1" id="KW-0812">Transmembrane</keyword>
<keyword evidence="1" id="KW-1133">Transmembrane helix</keyword>
<dbReference type="Proteomes" id="UP000824782">
    <property type="component" value="Unassembled WGS sequence"/>
</dbReference>
<reference evidence="2" key="1">
    <citation type="thesis" date="2020" institute="ProQuest LLC" country="789 East Eisenhower Parkway, Ann Arbor, MI, USA">
        <title>Comparative Genomics and Chromosome Evolution.</title>
        <authorList>
            <person name="Mudd A.B."/>
        </authorList>
    </citation>
    <scope>NUCLEOTIDE SEQUENCE</scope>
    <source>
        <strain evidence="2">237g6f4</strain>
        <tissue evidence="2">Blood</tissue>
    </source>
</reference>
<evidence type="ECO:0000313" key="3">
    <source>
        <dbReference type="Proteomes" id="UP000824782"/>
    </source>
</evidence>
<organism evidence="2 3">
    <name type="scientific">Engystomops pustulosus</name>
    <name type="common">Tungara frog</name>
    <name type="synonym">Physalaemus pustulosus</name>
    <dbReference type="NCBI Taxonomy" id="76066"/>
    <lineage>
        <taxon>Eukaryota</taxon>
        <taxon>Metazoa</taxon>
        <taxon>Chordata</taxon>
        <taxon>Craniata</taxon>
        <taxon>Vertebrata</taxon>
        <taxon>Euteleostomi</taxon>
        <taxon>Amphibia</taxon>
        <taxon>Batrachia</taxon>
        <taxon>Anura</taxon>
        <taxon>Neobatrachia</taxon>
        <taxon>Hyloidea</taxon>
        <taxon>Leptodactylidae</taxon>
        <taxon>Leiuperinae</taxon>
        <taxon>Engystomops</taxon>
    </lineage>
</organism>
<gene>
    <name evidence="2" type="ORF">GDO81_013834</name>
</gene>
<dbReference type="AlphaFoldDB" id="A0AAV7B5V6"/>
<comment type="caution">
    <text evidence="2">The sequence shown here is derived from an EMBL/GenBank/DDBJ whole genome shotgun (WGS) entry which is preliminary data.</text>
</comment>
<proteinExistence type="predicted"/>
<accession>A0AAV7B5V6</accession>
<name>A0AAV7B5V6_ENGPU</name>